<dbReference type="PANTHER" id="PTHR10201:SF272">
    <property type="entry name" value="METALLOENDOPROTEINASE 5-MMP"/>
    <property type="match status" value="1"/>
</dbReference>
<dbReference type="GO" id="GO:0031012">
    <property type="term" value="C:extracellular matrix"/>
    <property type="evidence" value="ECO:0007669"/>
    <property type="project" value="InterPro"/>
</dbReference>
<keyword evidence="7" id="KW-0482">Metalloprotease</keyword>
<dbReference type="GO" id="GO:0030198">
    <property type="term" value="P:extracellular matrix organization"/>
    <property type="evidence" value="ECO:0007669"/>
    <property type="project" value="TreeGrafter"/>
</dbReference>
<comment type="similarity">
    <text evidence="1">Belongs to the peptidase M10A family. Matrix metalloproteinases (MMPs) subfamily.</text>
</comment>
<organism evidence="13">
    <name type="scientific">Anthurium amnicola</name>
    <dbReference type="NCBI Taxonomy" id="1678845"/>
    <lineage>
        <taxon>Eukaryota</taxon>
        <taxon>Viridiplantae</taxon>
        <taxon>Streptophyta</taxon>
        <taxon>Embryophyta</taxon>
        <taxon>Tracheophyta</taxon>
        <taxon>Spermatophyta</taxon>
        <taxon>Magnoliopsida</taxon>
        <taxon>Liliopsida</taxon>
        <taxon>Araceae</taxon>
        <taxon>Pothoideae</taxon>
        <taxon>Potheae</taxon>
        <taxon>Anthurium</taxon>
    </lineage>
</organism>
<dbReference type="CDD" id="cd04278">
    <property type="entry name" value="ZnMc_MMP"/>
    <property type="match status" value="1"/>
</dbReference>
<feature type="binding site" evidence="11">
    <location>
        <position position="222"/>
    </location>
    <ligand>
        <name>Zn(2+)</name>
        <dbReference type="ChEBI" id="CHEBI:29105"/>
        <label>1</label>
    </ligand>
</feature>
<accession>A0A1D1YCE6</accession>
<feature type="binding site" evidence="11">
    <location>
        <position position="252"/>
    </location>
    <ligand>
        <name>Ca(2+)</name>
        <dbReference type="ChEBI" id="CHEBI:29108"/>
        <label>3</label>
    </ligand>
</feature>
<feature type="binding site" description="in inhibited form" evidence="11">
    <location>
        <position position="132"/>
    </location>
    <ligand>
        <name>Zn(2+)</name>
        <dbReference type="ChEBI" id="CHEBI:29105"/>
        <label>2</label>
        <note>catalytic</note>
    </ligand>
</feature>
<feature type="binding site" evidence="11">
    <location>
        <position position="247"/>
    </location>
    <ligand>
        <name>Zn(2+)</name>
        <dbReference type="ChEBI" id="CHEBI:29105"/>
        <label>1</label>
    </ligand>
</feature>
<dbReference type="SMART" id="SM00235">
    <property type="entry name" value="ZnMc"/>
    <property type="match status" value="1"/>
</dbReference>
<dbReference type="GO" id="GO:0006508">
    <property type="term" value="P:proteolysis"/>
    <property type="evidence" value="ECO:0007669"/>
    <property type="project" value="UniProtKB-KW"/>
</dbReference>
<feature type="active site" evidence="10">
    <location>
        <position position="278"/>
    </location>
</feature>
<evidence type="ECO:0000256" key="7">
    <source>
        <dbReference type="ARBA" id="ARBA00023049"/>
    </source>
</evidence>
<feature type="binding site" evidence="11">
    <location>
        <position position="237"/>
    </location>
    <ligand>
        <name>Zn(2+)</name>
        <dbReference type="ChEBI" id="CHEBI:29105"/>
        <label>1</label>
    </ligand>
</feature>
<keyword evidence="3 11" id="KW-0479">Metal-binding</keyword>
<name>A0A1D1YCE6_9ARAE</name>
<comment type="cofactor">
    <cofactor evidence="11">
        <name>Ca(2+)</name>
        <dbReference type="ChEBI" id="CHEBI:29108"/>
    </cofactor>
    <text evidence="11">Can bind about 5 Ca(2+) ions per subunit.</text>
</comment>
<proteinExistence type="inferred from homology"/>
<feature type="binding site" evidence="11">
    <location>
        <position position="229"/>
    </location>
    <ligand>
        <name>Ca(2+)</name>
        <dbReference type="ChEBI" id="CHEBI:29108"/>
        <label>3</label>
    </ligand>
</feature>
<evidence type="ECO:0000256" key="5">
    <source>
        <dbReference type="ARBA" id="ARBA00022801"/>
    </source>
</evidence>
<dbReference type="FunFam" id="3.40.390.10:FF:000018">
    <property type="entry name" value="Metalloendoproteinase 1"/>
    <property type="match status" value="1"/>
</dbReference>
<dbReference type="EMBL" id="GDJX01015625">
    <property type="protein sequence ID" value="JAT52311.1"/>
    <property type="molecule type" value="Transcribed_RNA"/>
</dbReference>
<feature type="binding site" evidence="11">
    <location>
        <position position="281"/>
    </location>
    <ligand>
        <name>Zn(2+)</name>
        <dbReference type="ChEBI" id="CHEBI:29105"/>
        <label>2</label>
        <note>catalytic</note>
    </ligand>
</feature>
<sequence>QREGERERKSMASSSSISSLLRGAVLVAVLFLSSVSCSRPNPNKHHNHHHLPWESFQKLSGCHLGDHRAGLAHLKQYLNRFGYLPATAPAKFSDDFDHQLESAIVAYQHAFHLNATGALDTSTLAFMATPRCGVADDFNRTGPWKLARGRNLYTYFDGTPTWPPSKRHLTYAFTSPSVVSSSLRGLFSRAFARWSAVTTLSFSEVSSNGGADVTIGFYSGDHGDDEGFDGMGGVLAHAFAPTDGRLHIDREEEWVVEGDVTTSSSANAMDLESAVVHEIGHILGLGHSDVNEAIMYPRIAPRTRKVELANDDIAGIQSLYGSK</sequence>
<keyword evidence="9" id="KW-0325">Glycoprotein</keyword>
<dbReference type="PANTHER" id="PTHR10201">
    <property type="entry name" value="MATRIX METALLOPROTEINASE"/>
    <property type="match status" value="1"/>
</dbReference>
<dbReference type="InterPro" id="IPR002477">
    <property type="entry name" value="Peptidoglycan-bd-like"/>
</dbReference>
<dbReference type="InterPro" id="IPR001818">
    <property type="entry name" value="Pept_M10_metallopeptidase"/>
</dbReference>
<feature type="domain" description="Peptidase metallopeptidase" evidence="12">
    <location>
        <begin position="158"/>
        <end position="322"/>
    </location>
</feature>
<gene>
    <name evidence="13" type="primary">MEP1_3</name>
    <name evidence="13" type="ORF">g.112253</name>
</gene>
<dbReference type="GO" id="GO:0008270">
    <property type="term" value="F:zinc ion binding"/>
    <property type="evidence" value="ECO:0007669"/>
    <property type="project" value="InterPro"/>
</dbReference>
<dbReference type="InterPro" id="IPR021190">
    <property type="entry name" value="Pept_M10A"/>
</dbReference>
<dbReference type="InterPro" id="IPR024079">
    <property type="entry name" value="MetalloPept_cat_dom_sf"/>
</dbReference>
<dbReference type="Pfam" id="PF01471">
    <property type="entry name" value="PG_binding_1"/>
    <property type="match status" value="1"/>
</dbReference>
<keyword evidence="6 11" id="KW-0862">Zinc</keyword>
<keyword evidence="5" id="KW-0378">Hydrolase</keyword>
<evidence type="ECO:0000256" key="9">
    <source>
        <dbReference type="ARBA" id="ARBA00023180"/>
    </source>
</evidence>
<feature type="binding site" evidence="11">
    <location>
        <position position="252"/>
    </location>
    <ligand>
        <name>Ca(2+)</name>
        <dbReference type="ChEBI" id="CHEBI:29108"/>
        <label>1</label>
    </ligand>
</feature>
<evidence type="ECO:0000313" key="13">
    <source>
        <dbReference type="EMBL" id="JAT52311.1"/>
    </source>
</evidence>
<comment type="cofactor">
    <cofactor evidence="11">
        <name>Zn(2+)</name>
        <dbReference type="ChEBI" id="CHEBI:29105"/>
    </cofactor>
    <text evidence="11">Binds 2 Zn(2+) ions per subunit.</text>
</comment>
<evidence type="ECO:0000256" key="8">
    <source>
        <dbReference type="ARBA" id="ARBA00023145"/>
    </source>
</evidence>
<dbReference type="SUPFAM" id="SSF55486">
    <property type="entry name" value="Metalloproteases ('zincins'), catalytic domain"/>
    <property type="match status" value="1"/>
</dbReference>
<feature type="binding site" evidence="11">
    <location>
        <position position="295"/>
    </location>
    <ligand>
        <name>Zn(2+)</name>
        <dbReference type="ChEBI" id="CHEBI:29105"/>
        <label>2</label>
        <note>catalytic</note>
    </ligand>
</feature>
<keyword evidence="2" id="KW-0645">Protease</keyword>
<dbReference type="Pfam" id="PF00413">
    <property type="entry name" value="Peptidase_M10"/>
    <property type="match status" value="1"/>
</dbReference>
<evidence type="ECO:0000256" key="10">
    <source>
        <dbReference type="PIRSR" id="PIRSR621190-1"/>
    </source>
</evidence>
<feature type="non-terminal residue" evidence="13">
    <location>
        <position position="1"/>
    </location>
</feature>
<dbReference type="GO" id="GO:0030574">
    <property type="term" value="P:collagen catabolic process"/>
    <property type="evidence" value="ECO:0007669"/>
    <property type="project" value="TreeGrafter"/>
</dbReference>
<keyword evidence="8" id="KW-0865">Zymogen</keyword>
<dbReference type="SUPFAM" id="SSF47090">
    <property type="entry name" value="PGBD-like"/>
    <property type="match status" value="1"/>
</dbReference>
<feature type="binding site" evidence="11">
    <location>
        <position position="277"/>
    </location>
    <ligand>
        <name>Zn(2+)</name>
        <dbReference type="ChEBI" id="CHEBI:29105"/>
        <label>2</label>
        <note>catalytic</note>
    </ligand>
</feature>
<evidence type="ECO:0000259" key="12">
    <source>
        <dbReference type="SMART" id="SM00235"/>
    </source>
</evidence>
<feature type="binding site" evidence="11">
    <location>
        <position position="230"/>
    </location>
    <ligand>
        <name>Ca(2+)</name>
        <dbReference type="ChEBI" id="CHEBI:29108"/>
        <label>3</label>
    </ligand>
</feature>
<evidence type="ECO:0000256" key="11">
    <source>
        <dbReference type="PIRSR" id="PIRSR621190-2"/>
    </source>
</evidence>
<evidence type="ECO:0000256" key="1">
    <source>
        <dbReference type="ARBA" id="ARBA00009614"/>
    </source>
</evidence>
<dbReference type="InterPro" id="IPR036365">
    <property type="entry name" value="PGBD-like_sf"/>
</dbReference>
<dbReference type="Gene3D" id="3.40.390.10">
    <property type="entry name" value="Collagenase (Catalytic Domain)"/>
    <property type="match status" value="1"/>
</dbReference>
<feature type="binding site" evidence="11">
    <location>
        <position position="249"/>
    </location>
    <ligand>
        <name>Ca(2+)</name>
        <dbReference type="ChEBI" id="CHEBI:29108"/>
        <label>3</label>
    </ligand>
</feature>
<evidence type="ECO:0000256" key="2">
    <source>
        <dbReference type="ARBA" id="ARBA00022670"/>
    </source>
</evidence>
<dbReference type="PRINTS" id="PR00138">
    <property type="entry name" value="MATRIXIN"/>
</dbReference>
<protein>
    <submittedName>
        <fullName evidence="13">Metalloendoproteinase 1</fullName>
    </submittedName>
</protein>
<keyword evidence="4" id="KW-0732">Signal</keyword>
<evidence type="ECO:0000256" key="4">
    <source>
        <dbReference type="ARBA" id="ARBA00022729"/>
    </source>
</evidence>
<dbReference type="InterPro" id="IPR033739">
    <property type="entry name" value="M10A_MMP"/>
</dbReference>
<feature type="binding site" evidence="11">
    <location>
        <position position="212"/>
    </location>
    <ligand>
        <name>Ca(2+)</name>
        <dbReference type="ChEBI" id="CHEBI:29108"/>
        <label>2</label>
    </ligand>
</feature>
<dbReference type="GO" id="GO:0004222">
    <property type="term" value="F:metalloendopeptidase activity"/>
    <property type="evidence" value="ECO:0007669"/>
    <property type="project" value="InterPro"/>
</dbReference>
<evidence type="ECO:0000256" key="3">
    <source>
        <dbReference type="ARBA" id="ARBA00022723"/>
    </source>
</evidence>
<reference evidence="13" key="1">
    <citation type="submission" date="2015-07" db="EMBL/GenBank/DDBJ databases">
        <title>Transcriptome Assembly of Anthurium amnicola.</title>
        <authorList>
            <person name="Suzuki J."/>
        </authorList>
    </citation>
    <scope>NUCLEOTIDE SEQUENCE</scope>
</reference>
<evidence type="ECO:0000256" key="6">
    <source>
        <dbReference type="ARBA" id="ARBA00022833"/>
    </source>
</evidence>
<keyword evidence="11" id="KW-0106">Calcium</keyword>
<dbReference type="InterPro" id="IPR006026">
    <property type="entry name" value="Peptidase_Metallo"/>
</dbReference>
<dbReference type="AlphaFoldDB" id="A0A1D1YCE6"/>
<feature type="binding site" evidence="11">
    <location>
        <position position="287"/>
    </location>
    <ligand>
        <name>Zn(2+)</name>
        <dbReference type="ChEBI" id="CHEBI:29105"/>
        <label>2</label>
        <note>catalytic</note>
    </ligand>
</feature>
<feature type="binding site" evidence="11">
    <location>
        <position position="224"/>
    </location>
    <ligand>
        <name>Zn(2+)</name>
        <dbReference type="ChEBI" id="CHEBI:29105"/>
        <label>1</label>
    </ligand>
</feature>